<accession>A0A2T5M7K2</accession>
<dbReference type="EMBL" id="MSFN02000001">
    <property type="protein sequence ID" value="PTU24520.1"/>
    <property type="molecule type" value="Genomic_DNA"/>
</dbReference>
<dbReference type="AlphaFoldDB" id="A0A2T5M7K2"/>
<comment type="caution">
    <text evidence="2">The sequence shown here is derived from an EMBL/GenBank/DDBJ whole genome shotgun (WGS) entry which is preliminary data.</text>
</comment>
<dbReference type="RefSeq" id="XP_040755912.1">
    <property type="nucleotide sequence ID" value="XM_040892977.1"/>
</dbReference>
<evidence type="ECO:0000313" key="3">
    <source>
        <dbReference type="Proteomes" id="UP000244073"/>
    </source>
</evidence>
<feature type="compositionally biased region" description="Pro residues" evidence="1">
    <location>
        <begin position="179"/>
        <end position="196"/>
    </location>
</feature>
<proteinExistence type="predicted"/>
<evidence type="ECO:0000256" key="1">
    <source>
        <dbReference type="SAM" id="MobiDB-lite"/>
    </source>
</evidence>
<dbReference type="OrthoDB" id="10396419at2759"/>
<dbReference type="GeneID" id="63809859"/>
<evidence type="ECO:0000313" key="2">
    <source>
        <dbReference type="EMBL" id="PTU24520.1"/>
    </source>
</evidence>
<feature type="region of interest" description="Disordered" evidence="1">
    <location>
        <begin position="179"/>
        <end position="209"/>
    </location>
</feature>
<name>A0A2T5M7K2_9EURO</name>
<dbReference type="Proteomes" id="UP000244073">
    <property type="component" value="Unassembled WGS sequence"/>
</dbReference>
<organism evidence="2 3">
    <name type="scientific">Aspergillus ochraceoroseus IBT 24754</name>
    <dbReference type="NCBI Taxonomy" id="1392256"/>
    <lineage>
        <taxon>Eukaryota</taxon>
        <taxon>Fungi</taxon>
        <taxon>Dikarya</taxon>
        <taxon>Ascomycota</taxon>
        <taxon>Pezizomycotina</taxon>
        <taxon>Eurotiomycetes</taxon>
        <taxon>Eurotiomycetidae</taxon>
        <taxon>Eurotiales</taxon>
        <taxon>Aspergillaceae</taxon>
        <taxon>Aspergillus</taxon>
        <taxon>Aspergillus subgen. Nidulantes</taxon>
    </lineage>
</organism>
<dbReference type="VEuPathDB" id="FungiDB:P175DRAFT_039177"/>
<gene>
    <name evidence="2" type="ORF">P175DRAFT_039177</name>
</gene>
<reference evidence="2 3" key="1">
    <citation type="journal article" date="2018" name="Proc. Natl. Acad. Sci. U.S.A.">
        <title>Linking secondary metabolites to gene clusters through genome sequencing of six diverse Aspergillus species.</title>
        <authorList>
            <person name="Kaerboelling I."/>
            <person name="Vesth T.C."/>
            <person name="Frisvad J.C."/>
            <person name="Nybo J.L."/>
            <person name="Theobald S."/>
            <person name="Kuo A."/>
            <person name="Bowyer P."/>
            <person name="Matsuda Y."/>
            <person name="Mondo S."/>
            <person name="Lyhne E.K."/>
            <person name="Kogle M.E."/>
            <person name="Clum A."/>
            <person name="Lipzen A."/>
            <person name="Salamov A."/>
            <person name="Ngan C.Y."/>
            <person name="Daum C."/>
            <person name="Chiniquy J."/>
            <person name="Barry K."/>
            <person name="LaButti K."/>
            <person name="Haridas S."/>
            <person name="Simmons B.A."/>
            <person name="Magnuson J.K."/>
            <person name="Mortensen U.H."/>
            <person name="Larsen T.O."/>
            <person name="Grigoriev I.V."/>
            <person name="Baker S.E."/>
            <person name="Andersen M.R."/>
        </authorList>
    </citation>
    <scope>NUCLEOTIDE SEQUENCE [LARGE SCALE GENOMIC DNA]</scope>
    <source>
        <strain evidence="2 3">IBT 24754</strain>
    </source>
</reference>
<sequence length="451" mass="50567">MSHAIETNLPEGETIMFSYLIKMADPSQWSNEGDKKLASDAKIKINKLIPPAQRQSDFMLQHREKRDKRPTLSEFHRKSHQGMTPVVKVIVDAITVDGNNWKNNENAKAAVATILTSDNKIREYNTKNSLAPDTGVFNYLRFANMWLALVDAKNSHEVEAVLKIEKSLESFCKENKLPPWYPGGKPNPKPPGPKPPGFDGQPQNGVETGSSVELWGSKAIAYVPSRNTEPWEYRPGYTPQGERIEYRQRMGAGIYFVVHGAQGWRLTPSGSVGGKLARLSAEAANVQWVLSGQEASRYLYERLCQPERTYKYDVWFVAIGQLDLDRKIRVPNMIVGFVSAIDGNPETEERVAFPRSALDQFLGKDTAEALVSRHIIPHGKMPLRQALAIGYRNAGADSASLRPLIQRGKATQESKLIEGLRNLCIESPQEFEKLTGSLGLVRADRRLEWKD</sequence>
<protein>
    <submittedName>
        <fullName evidence="2">Uncharacterized protein</fullName>
    </submittedName>
</protein>